<keyword evidence="3" id="KW-1185">Reference proteome</keyword>
<evidence type="ECO:0000313" key="3">
    <source>
        <dbReference type="Proteomes" id="UP001057868"/>
    </source>
</evidence>
<sequence length="74" mass="8212">MGYHPDSTGILTGHHEAGDGTLLGGQFDWGGRLQKSNGGAQRFPQNGRKSFVECKGRREPDCDTYKWSRDESRA</sequence>
<feature type="region of interest" description="Disordered" evidence="1">
    <location>
        <begin position="33"/>
        <end position="52"/>
    </location>
</feature>
<proteinExistence type="predicted"/>
<evidence type="ECO:0000313" key="2">
    <source>
        <dbReference type="EMBL" id="GKU27893.1"/>
    </source>
</evidence>
<organism evidence="2 3">
    <name type="scientific">Clostridium folliculivorans</name>
    <dbReference type="NCBI Taxonomy" id="2886038"/>
    <lineage>
        <taxon>Bacteria</taxon>
        <taxon>Bacillati</taxon>
        <taxon>Bacillota</taxon>
        <taxon>Clostridia</taxon>
        <taxon>Eubacteriales</taxon>
        <taxon>Clostridiaceae</taxon>
        <taxon>Clostridium</taxon>
    </lineage>
</organism>
<evidence type="ECO:0000256" key="1">
    <source>
        <dbReference type="SAM" id="MobiDB-lite"/>
    </source>
</evidence>
<accession>A0A9W5Y8T9</accession>
<name>A0A9W5Y8T9_9CLOT</name>
<comment type="caution">
    <text evidence="2">The sequence shown here is derived from an EMBL/GenBank/DDBJ whole genome shotgun (WGS) entry which is preliminary data.</text>
</comment>
<feature type="compositionally biased region" description="Polar residues" evidence="1">
    <location>
        <begin position="34"/>
        <end position="48"/>
    </location>
</feature>
<feature type="region of interest" description="Disordered" evidence="1">
    <location>
        <begin position="1"/>
        <end position="26"/>
    </location>
</feature>
<dbReference type="AlphaFoldDB" id="A0A9W5Y8T9"/>
<gene>
    <name evidence="2" type="ORF">CFOLD11_47200</name>
</gene>
<dbReference type="Proteomes" id="UP001057868">
    <property type="component" value="Unassembled WGS sequence"/>
</dbReference>
<reference evidence="2" key="1">
    <citation type="journal article" date="2023" name="Int. J. Syst. Evol. Microbiol.">
        <title>&lt;i&gt;Clostridium folliculivorans&lt;/i&gt; sp. nov., isolated from soil samples of an organic paddy in Japan.</title>
        <authorList>
            <person name="Tazawa J."/>
            <person name="Kobayashi H."/>
            <person name="Tanizawa Y."/>
            <person name="Uchino A."/>
            <person name="Tanaka F."/>
            <person name="Urashima Y."/>
            <person name="Miura S."/>
            <person name="Sakamoto M."/>
            <person name="Ohkuma M."/>
            <person name="Tohno M."/>
        </authorList>
    </citation>
    <scope>NUCLEOTIDE SEQUENCE</scope>
    <source>
        <strain evidence="2">D1-1</strain>
    </source>
</reference>
<protein>
    <submittedName>
        <fullName evidence="2">Uncharacterized protein</fullName>
    </submittedName>
</protein>
<dbReference type="EMBL" id="BQXY01000029">
    <property type="protein sequence ID" value="GKU27893.1"/>
    <property type="molecule type" value="Genomic_DNA"/>
</dbReference>